<dbReference type="InterPro" id="IPR000326">
    <property type="entry name" value="PAP2/HPO"/>
</dbReference>
<feature type="transmembrane region" description="Helical" evidence="1">
    <location>
        <begin position="40"/>
        <end position="63"/>
    </location>
</feature>
<keyword evidence="1" id="KW-1133">Transmembrane helix</keyword>
<accession>A0A848F1I7</accession>
<feature type="transmembrane region" description="Helical" evidence="1">
    <location>
        <begin position="12"/>
        <end position="31"/>
    </location>
</feature>
<feature type="transmembrane region" description="Helical" evidence="1">
    <location>
        <begin position="75"/>
        <end position="94"/>
    </location>
</feature>
<dbReference type="AlphaFoldDB" id="A0A848F1I7"/>
<evidence type="ECO:0000256" key="1">
    <source>
        <dbReference type="SAM" id="Phobius"/>
    </source>
</evidence>
<evidence type="ECO:0000313" key="3">
    <source>
        <dbReference type="EMBL" id="NML13937.1"/>
    </source>
</evidence>
<reference evidence="3 4" key="1">
    <citation type="submission" date="2020-04" db="EMBL/GenBank/DDBJ databases">
        <title>Azohydromonas sp. isolated from soil.</title>
        <authorList>
            <person name="Dahal R.H."/>
        </authorList>
    </citation>
    <scope>NUCLEOTIDE SEQUENCE [LARGE SCALE GENOMIC DNA]</scope>
    <source>
        <strain evidence="3 4">G-1-1-14</strain>
    </source>
</reference>
<dbReference type="EMBL" id="JABBFW010000001">
    <property type="protein sequence ID" value="NML13937.1"/>
    <property type="molecule type" value="Genomic_DNA"/>
</dbReference>
<keyword evidence="4" id="KW-1185">Reference proteome</keyword>
<dbReference type="Pfam" id="PF01569">
    <property type="entry name" value="PAP2"/>
    <property type="match status" value="1"/>
</dbReference>
<dbReference type="InterPro" id="IPR036938">
    <property type="entry name" value="PAP2/HPO_sf"/>
</dbReference>
<protein>
    <submittedName>
        <fullName evidence="3">Phosphatase PAP2 family protein</fullName>
    </submittedName>
</protein>
<sequence>MSEAFWNLLTRLGEAQILLPAMLATSLWLMLRSHKPRAALVWWACTAVAALLTTLTKLAFFGWEIGYAPLNYTGISGHAMFSTAVLPVLLRVLVADRGPRRQAAAMGVGIALAALIAWSRVQVMAHSPVEAVLGFALGLAAAVAALRVMHAPPLHAPRTLVLGLAAWMLLTPAGAPPSQTHSWVTRLSVALSGRAEPYSRWDMLHAYRQDLQRRGQPLPPFFSGPMVLGRMRAME</sequence>
<proteinExistence type="predicted"/>
<comment type="caution">
    <text evidence="3">The sequence shown here is derived from an EMBL/GenBank/DDBJ whole genome shotgun (WGS) entry which is preliminary data.</text>
</comment>
<evidence type="ECO:0000259" key="2">
    <source>
        <dbReference type="Pfam" id="PF01569"/>
    </source>
</evidence>
<dbReference type="SUPFAM" id="SSF48317">
    <property type="entry name" value="Acid phosphatase/Vanadium-dependent haloperoxidase"/>
    <property type="match status" value="1"/>
</dbReference>
<dbReference type="Proteomes" id="UP000574067">
    <property type="component" value="Unassembled WGS sequence"/>
</dbReference>
<dbReference type="Gene3D" id="1.20.144.10">
    <property type="entry name" value="Phosphatidic acid phosphatase type 2/haloperoxidase"/>
    <property type="match status" value="1"/>
</dbReference>
<evidence type="ECO:0000313" key="4">
    <source>
        <dbReference type="Proteomes" id="UP000574067"/>
    </source>
</evidence>
<organism evidence="3 4">
    <name type="scientific">Azohydromonas caseinilytica</name>
    <dbReference type="NCBI Taxonomy" id="2728836"/>
    <lineage>
        <taxon>Bacteria</taxon>
        <taxon>Pseudomonadati</taxon>
        <taxon>Pseudomonadota</taxon>
        <taxon>Betaproteobacteria</taxon>
        <taxon>Burkholderiales</taxon>
        <taxon>Sphaerotilaceae</taxon>
        <taxon>Azohydromonas</taxon>
    </lineage>
</organism>
<gene>
    <name evidence="3" type="ORF">HHL10_02940</name>
</gene>
<dbReference type="RefSeq" id="WP_169158813.1">
    <property type="nucleotide sequence ID" value="NZ_JABBFW010000001.1"/>
</dbReference>
<name>A0A848F1I7_9BURK</name>
<feature type="transmembrane region" description="Helical" evidence="1">
    <location>
        <begin position="131"/>
        <end position="149"/>
    </location>
</feature>
<feature type="domain" description="Phosphatidic acid phosphatase type 2/haloperoxidase" evidence="2">
    <location>
        <begin position="74"/>
        <end position="150"/>
    </location>
</feature>
<feature type="transmembrane region" description="Helical" evidence="1">
    <location>
        <begin position="103"/>
        <end position="119"/>
    </location>
</feature>
<keyword evidence="1" id="KW-0812">Transmembrane</keyword>
<keyword evidence="1" id="KW-0472">Membrane</keyword>